<evidence type="ECO:0000313" key="2">
    <source>
        <dbReference type="EMBL" id="MBB1489602.1"/>
    </source>
</evidence>
<keyword evidence="1" id="KW-1133">Transmembrane helix</keyword>
<dbReference type="InterPro" id="IPR027417">
    <property type="entry name" value="P-loop_NTPase"/>
</dbReference>
<feature type="transmembrane region" description="Helical" evidence="1">
    <location>
        <begin position="205"/>
        <end position="225"/>
    </location>
</feature>
<proteinExistence type="predicted"/>
<evidence type="ECO:0000256" key="1">
    <source>
        <dbReference type="SAM" id="Phobius"/>
    </source>
</evidence>
<dbReference type="SUPFAM" id="SSF52540">
    <property type="entry name" value="P-loop containing nucleoside triphosphate hydrolases"/>
    <property type="match status" value="1"/>
</dbReference>
<accession>A0A839IXQ1</accession>
<dbReference type="EMBL" id="JACJFM010000062">
    <property type="protein sequence ID" value="MBB1489602.1"/>
    <property type="molecule type" value="Genomic_DNA"/>
</dbReference>
<evidence type="ECO:0000313" key="3">
    <source>
        <dbReference type="Proteomes" id="UP000565262"/>
    </source>
</evidence>
<keyword evidence="3" id="KW-1185">Reference proteome</keyword>
<dbReference type="AlphaFoldDB" id="A0A839IXQ1"/>
<dbReference type="Proteomes" id="UP000565262">
    <property type="component" value="Unassembled WGS sequence"/>
</dbReference>
<reference evidence="2 3" key="1">
    <citation type="submission" date="2020-08" db="EMBL/GenBank/DDBJ databases">
        <title>Oceanospirillum sp. nov. isolated from marine sediment.</title>
        <authorList>
            <person name="Ji X."/>
        </authorList>
    </citation>
    <scope>NUCLEOTIDE SEQUENCE [LARGE SCALE GENOMIC DNA]</scope>
    <source>
        <strain evidence="2 3">D5</strain>
    </source>
</reference>
<dbReference type="RefSeq" id="WP_182812161.1">
    <property type="nucleotide sequence ID" value="NZ_JACJFM010000062.1"/>
</dbReference>
<gene>
    <name evidence="2" type="ORF">H4O21_23610</name>
</gene>
<sequence>MRFLKLRTHTVPRKGGIRAVTPLVVDAPRKFAPSKDRKERCLSKKRCLLITGAHDSGKTRWLTRLKGEWEAIWGAKIKTEPVWLSALAPVGSWIDNPAVANWHDDLEKEKLKADPDYRLRLWDKLNQQQKADILPDYLRENDGLLFIDDAHRLTGRKLQIARQCVIAAKIWVITASQENRLAPNLRPVIERRDPQRTQLKTDASYDATGVAVWIMMLLALGAGWWEISLVLGGLKMLGNGRTSTRPD</sequence>
<keyword evidence="1" id="KW-0472">Membrane</keyword>
<protein>
    <submittedName>
        <fullName evidence="2">Uncharacterized protein</fullName>
    </submittedName>
</protein>
<keyword evidence="1" id="KW-0812">Transmembrane</keyword>
<comment type="caution">
    <text evidence="2">The sequence shown here is derived from an EMBL/GenBank/DDBJ whole genome shotgun (WGS) entry which is preliminary data.</text>
</comment>
<name>A0A839IXQ1_9GAMM</name>
<organism evidence="2 3">
    <name type="scientific">Oceanospirillum sediminis</name>
    <dbReference type="NCBI Taxonomy" id="2760088"/>
    <lineage>
        <taxon>Bacteria</taxon>
        <taxon>Pseudomonadati</taxon>
        <taxon>Pseudomonadota</taxon>
        <taxon>Gammaproteobacteria</taxon>
        <taxon>Oceanospirillales</taxon>
        <taxon>Oceanospirillaceae</taxon>
        <taxon>Oceanospirillum</taxon>
    </lineage>
</organism>